<dbReference type="InterPro" id="IPR017200">
    <property type="entry name" value="PqqE-like"/>
</dbReference>
<evidence type="ECO:0000259" key="7">
    <source>
        <dbReference type="PROSITE" id="PS51918"/>
    </source>
</evidence>
<dbReference type="NCBIfam" id="TIGR04085">
    <property type="entry name" value="rSAM_more_4Fe4S"/>
    <property type="match status" value="1"/>
</dbReference>
<evidence type="ECO:0000256" key="2">
    <source>
        <dbReference type="ARBA" id="ARBA00022485"/>
    </source>
</evidence>
<comment type="cofactor">
    <cofactor evidence="1">
        <name>[4Fe-4S] cluster</name>
        <dbReference type="ChEBI" id="CHEBI:49883"/>
    </cofactor>
</comment>
<keyword evidence="2" id="KW-0004">4Fe-4S</keyword>
<dbReference type="PROSITE" id="PS51918">
    <property type="entry name" value="RADICAL_SAM"/>
    <property type="match status" value="1"/>
</dbReference>
<dbReference type="InterPro" id="IPR050377">
    <property type="entry name" value="Radical_SAM_PqqE_MftC-like"/>
</dbReference>
<dbReference type="PANTHER" id="PTHR11228:SF7">
    <property type="entry name" value="PQQA PEPTIDE CYCLASE"/>
    <property type="match status" value="1"/>
</dbReference>
<dbReference type="InterPro" id="IPR013785">
    <property type="entry name" value="Aldolase_TIM"/>
</dbReference>
<dbReference type="Pfam" id="PF13186">
    <property type="entry name" value="SPASM"/>
    <property type="match status" value="1"/>
</dbReference>
<feature type="domain" description="Radical SAM core" evidence="7">
    <location>
        <begin position="5"/>
        <end position="214"/>
    </location>
</feature>
<dbReference type="GO" id="GO:0003824">
    <property type="term" value="F:catalytic activity"/>
    <property type="evidence" value="ECO:0007669"/>
    <property type="project" value="InterPro"/>
</dbReference>
<dbReference type="InterPro" id="IPR007197">
    <property type="entry name" value="rSAM"/>
</dbReference>
<dbReference type="PIRSF" id="PIRSF037420">
    <property type="entry name" value="PQQ_syn_pqqE"/>
    <property type="match status" value="1"/>
</dbReference>
<evidence type="ECO:0000256" key="4">
    <source>
        <dbReference type="ARBA" id="ARBA00022723"/>
    </source>
</evidence>
<dbReference type="SFLD" id="SFLDG01067">
    <property type="entry name" value="SPASM/twitch_domain_containing"/>
    <property type="match status" value="1"/>
</dbReference>
<keyword evidence="3" id="KW-0949">S-adenosyl-L-methionine</keyword>
<dbReference type="EMBL" id="LAZR01035636">
    <property type="protein sequence ID" value="KKL26988.1"/>
    <property type="molecule type" value="Genomic_DNA"/>
</dbReference>
<evidence type="ECO:0000256" key="6">
    <source>
        <dbReference type="ARBA" id="ARBA00023014"/>
    </source>
</evidence>
<proteinExistence type="predicted"/>
<keyword evidence="6" id="KW-0411">Iron-sulfur</keyword>
<comment type="caution">
    <text evidence="8">The sequence shown here is derived from an EMBL/GenBank/DDBJ whole genome shotgun (WGS) entry which is preliminary data.</text>
</comment>
<dbReference type="CDD" id="cd01335">
    <property type="entry name" value="Radical_SAM"/>
    <property type="match status" value="1"/>
</dbReference>
<evidence type="ECO:0000256" key="3">
    <source>
        <dbReference type="ARBA" id="ARBA00022691"/>
    </source>
</evidence>
<evidence type="ECO:0000313" key="8">
    <source>
        <dbReference type="EMBL" id="KKL26988.1"/>
    </source>
</evidence>
<dbReference type="SMART" id="SM00729">
    <property type="entry name" value="Elp3"/>
    <property type="match status" value="1"/>
</dbReference>
<accession>A0A0F9ET22</accession>
<evidence type="ECO:0000256" key="5">
    <source>
        <dbReference type="ARBA" id="ARBA00023004"/>
    </source>
</evidence>
<organism evidence="8">
    <name type="scientific">marine sediment metagenome</name>
    <dbReference type="NCBI Taxonomy" id="412755"/>
    <lineage>
        <taxon>unclassified sequences</taxon>
        <taxon>metagenomes</taxon>
        <taxon>ecological metagenomes</taxon>
    </lineage>
</organism>
<dbReference type="SFLD" id="SFLDS00029">
    <property type="entry name" value="Radical_SAM"/>
    <property type="match status" value="1"/>
</dbReference>
<gene>
    <name evidence="8" type="ORF">LCGC14_2389740</name>
</gene>
<dbReference type="Gene3D" id="3.20.20.70">
    <property type="entry name" value="Aldolase class I"/>
    <property type="match status" value="1"/>
</dbReference>
<keyword evidence="4" id="KW-0479">Metal-binding</keyword>
<dbReference type="PANTHER" id="PTHR11228">
    <property type="entry name" value="RADICAL SAM DOMAIN PROTEIN"/>
    <property type="match status" value="1"/>
</dbReference>
<dbReference type="Pfam" id="PF04055">
    <property type="entry name" value="Radical_SAM"/>
    <property type="match status" value="1"/>
</dbReference>
<dbReference type="InterPro" id="IPR023885">
    <property type="entry name" value="4Fe4S-binding_SPASM_dom"/>
</dbReference>
<dbReference type="SFLD" id="SFLDG01386">
    <property type="entry name" value="main_SPASM_domain-containing"/>
    <property type="match status" value="1"/>
</dbReference>
<reference evidence="8" key="1">
    <citation type="journal article" date="2015" name="Nature">
        <title>Complex archaea that bridge the gap between prokaryotes and eukaryotes.</title>
        <authorList>
            <person name="Spang A."/>
            <person name="Saw J.H."/>
            <person name="Jorgensen S.L."/>
            <person name="Zaremba-Niedzwiedzka K."/>
            <person name="Martijn J."/>
            <person name="Lind A.E."/>
            <person name="van Eijk R."/>
            <person name="Schleper C."/>
            <person name="Guy L."/>
            <person name="Ettema T.J."/>
        </authorList>
    </citation>
    <scope>NUCLEOTIDE SEQUENCE</scope>
</reference>
<dbReference type="InterPro" id="IPR058240">
    <property type="entry name" value="rSAM_sf"/>
</dbReference>
<dbReference type="GO" id="GO:0046872">
    <property type="term" value="F:metal ion binding"/>
    <property type="evidence" value="ECO:0007669"/>
    <property type="project" value="UniProtKB-KW"/>
</dbReference>
<dbReference type="InterPro" id="IPR006638">
    <property type="entry name" value="Elp3/MiaA/NifB-like_rSAM"/>
</dbReference>
<keyword evidence="5" id="KW-0408">Iron</keyword>
<protein>
    <recommendedName>
        <fullName evidence="7">Radical SAM core domain-containing protein</fullName>
    </recommendedName>
</protein>
<dbReference type="SUPFAM" id="SSF102114">
    <property type="entry name" value="Radical SAM enzymes"/>
    <property type="match status" value="1"/>
</dbReference>
<evidence type="ECO:0000256" key="1">
    <source>
        <dbReference type="ARBA" id="ARBA00001966"/>
    </source>
</evidence>
<name>A0A0F9ET22_9ZZZZ</name>
<dbReference type="GO" id="GO:0051539">
    <property type="term" value="F:4 iron, 4 sulfur cluster binding"/>
    <property type="evidence" value="ECO:0007669"/>
    <property type="project" value="UniProtKB-KW"/>
</dbReference>
<dbReference type="AlphaFoldDB" id="A0A0F9ET22"/>
<sequence length="326" mass="36339">MKFGSESPKICHVEVTEKCNLRCPHCYNAQRTPETISWENLNNTIRELVENKVEHVIITGGEPLSAIKQTCHLADQSIKWGMTNSLNSNLTLATPEIARRLKEAGVQHCLTTLNGSTDETITRMTGVNGTLPKIIEGVRNMQEAGIRVTANLILNEHNKSEVVSTGILAKSMGINKFLANRTIFGYLVGKDDAQRMFDDLLLLQKFGLEVQTCRMVPECLFDDLDKYKPFINRGCSAGRKHLLLNINGDAHACVHELKSYGNIHEIGIKGVWENMGEWRDDKYVPEECKDCGRLESCNGGCRMVALACTGRMDGSDNLSCYSRKMG</sequence>